<dbReference type="InterPro" id="IPR031107">
    <property type="entry name" value="Small_HSP"/>
</dbReference>
<dbReference type="AlphaFoldDB" id="A0A8J6TIE0"/>
<evidence type="ECO:0000259" key="4">
    <source>
        <dbReference type="PROSITE" id="PS51203"/>
    </source>
</evidence>
<comment type="caution">
    <text evidence="5">The sequence shown here is derived from an EMBL/GenBank/DDBJ whole genome shotgun (WGS) entry which is preliminary data.</text>
</comment>
<sequence>MSYYTRPYNHRMMRGRLAGQNEAYTLRVDVREEDDNFVLTTAVPGLSADDLNIQILENVIRIEGEYQTSDGEHLLRELPEGKFIRTLRLPSEVDPDKVEAKIKNGILSLSLPKVESARPKQIKVLAK</sequence>
<dbReference type="InterPro" id="IPR002068">
    <property type="entry name" value="A-crystallin/Hsp20_dom"/>
</dbReference>
<accession>A0A8J6TIE0</accession>
<dbReference type="PROSITE" id="PS01031">
    <property type="entry name" value="SHSP"/>
    <property type="match status" value="1"/>
</dbReference>
<dbReference type="InterPro" id="IPR007052">
    <property type="entry name" value="CS_dom"/>
</dbReference>
<evidence type="ECO:0000313" key="6">
    <source>
        <dbReference type="Proteomes" id="UP000614469"/>
    </source>
</evidence>
<dbReference type="PANTHER" id="PTHR11527">
    <property type="entry name" value="HEAT-SHOCK PROTEIN 20 FAMILY MEMBER"/>
    <property type="match status" value="1"/>
</dbReference>
<dbReference type="InterPro" id="IPR008978">
    <property type="entry name" value="HSP20-like_chaperone"/>
</dbReference>
<comment type="similarity">
    <text evidence="1 2">Belongs to the small heat shock protein (HSP20) family.</text>
</comment>
<dbReference type="Pfam" id="PF00011">
    <property type="entry name" value="HSP20"/>
    <property type="match status" value="1"/>
</dbReference>
<name>A0A8J6TIE0_9CHLR</name>
<dbReference type="CDD" id="cd06464">
    <property type="entry name" value="ACD_sHsps-like"/>
    <property type="match status" value="1"/>
</dbReference>
<protein>
    <submittedName>
        <fullName evidence="5">Hsp20/alpha crystallin family protein</fullName>
    </submittedName>
</protein>
<dbReference type="Proteomes" id="UP000614469">
    <property type="component" value="Unassembled WGS sequence"/>
</dbReference>
<feature type="domain" description="SHSP" evidence="3">
    <location>
        <begin position="19"/>
        <end position="127"/>
    </location>
</feature>
<organism evidence="5 6">
    <name type="scientific">Candidatus Desulfolinea nitratireducens</name>
    <dbReference type="NCBI Taxonomy" id="2841698"/>
    <lineage>
        <taxon>Bacteria</taxon>
        <taxon>Bacillati</taxon>
        <taxon>Chloroflexota</taxon>
        <taxon>Anaerolineae</taxon>
        <taxon>Anaerolineales</taxon>
        <taxon>Anaerolineales incertae sedis</taxon>
        <taxon>Candidatus Desulfolinea</taxon>
    </lineage>
</organism>
<reference evidence="5 6" key="1">
    <citation type="submission" date="2020-08" db="EMBL/GenBank/DDBJ databases">
        <title>Bridging the membrane lipid divide: bacteria of the FCB group superphylum have the potential to synthesize archaeal ether lipids.</title>
        <authorList>
            <person name="Villanueva L."/>
            <person name="Von Meijenfeldt F.A.B."/>
            <person name="Westbye A.B."/>
            <person name="Yadav S."/>
            <person name="Hopmans E.C."/>
            <person name="Dutilh B.E."/>
            <person name="Sinninghe Damste J.S."/>
        </authorList>
    </citation>
    <scope>NUCLEOTIDE SEQUENCE [LARGE SCALE GENOMIC DNA]</scope>
    <source>
        <strain evidence="5">NIOZ-UU36</strain>
    </source>
</reference>
<dbReference type="Gene3D" id="2.60.40.790">
    <property type="match status" value="1"/>
</dbReference>
<evidence type="ECO:0000259" key="3">
    <source>
        <dbReference type="PROSITE" id="PS01031"/>
    </source>
</evidence>
<feature type="domain" description="CS" evidence="4">
    <location>
        <begin position="23"/>
        <end position="127"/>
    </location>
</feature>
<evidence type="ECO:0000256" key="1">
    <source>
        <dbReference type="PROSITE-ProRule" id="PRU00285"/>
    </source>
</evidence>
<dbReference type="SUPFAM" id="SSF49764">
    <property type="entry name" value="HSP20-like chaperones"/>
    <property type="match status" value="1"/>
</dbReference>
<dbReference type="EMBL" id="JACNJN010000119">
    <property type="protein sequence ID" value="MBC8335655.1"/>
    <property type="molecule type" value="Genomic_DNA"/>
</dbReference>
<evidence type="ECO:0000313" key="5">
    <source>
        <dbReference type="EMBL" id="MBC8335655.1"/>
    </source>
</evidence>
<evidence type="ECO:0000256" key="2">
    <source>
        <dbReference type="RuleBase" id="RU003616"/>
    </source>
</evidence>
<proteinExistence type="inferred from homology"/>
<dbReference type="PROSITE" id="PS51203">
    <property type="entry name" value="CS"/>
    <property type="match status" value="1"/>
</dbReference>
<gene>
    <name evidence="5" type="ORF">H8E29_10340</name>
</gene>